<evidence type="ECO:0000256" key="1">
    <source>
        <dbReference type="SAM" id="Phobius"/>
    </source>
</evidence>
<accession>A0A1M5FGJ0</accession>
<reference evidence="3" key="1">
    <citation type="submission" date="2016-11" db="EMBL/GenBank/DDBJ databases">
        <authorList>
            <person name="Varghese N."/>
            <person name="Submissions S."/>
        </authorList>
    </citation>
    <scope>NUCLEOTIDE SEQUENCE [LARGE SCALE GENOMIC DNA]</scope>
    <source>
        <strain evidence="3">DSM 17539</strain>
    </source>
</reference>
<dbReference type="EMBL" id="FQUX01000009">
    <property type="protein sequence ID" value="SHF90271.1"/>
    <property type="molecule type" value="Genomic_DNA"/>
</dbReference>
<keyword evidence="1" id="KW-1133">Transmembrane helix</keyword>
<evidence type="ECO:0000313" key="2">
    <source>
        <dbReference type="EMBL" id="SHF90271.1"/>
    </source>
</evidence>
<keyword evidence="3" id="KW-1185">Reference proteome</keyword>
<dbReference type="Proteomes" id="UP000184406">
    <property type="component" value="Unassembled WGS sequence"/>
</dbReference>
<keyword evidence="1" id="KW-0472">Membrane</keyword>
<proteinExistence type="predicted"/>
<name>A0A1M5FGJ0_9FLAO</name>
<sequence>MRGESNTLIYIIAAVIALHFIVGFIWLAYKLNRKNDSGTSKKK</sequence>
<keyword evidence="1" id="KW-0812">Transmembrane</keyword>
<feature type="transmembrane region" description="Helical" evidence="1">
    <location>
        <begin position="7"/>
        <end position="29"/>
    </location>
</feature>
<dbReference type="AlphaFoldDB" id="A0A1M5FGJ0"/>
<organism evidence="2 3">
    <name type="scientific">Arenibacter palladensis</name>
    <dbReference type="NCBI Taxonomy" id="237373"/>
    <lineage>
        <taxon>Bacteria</taxon>
        <taxon>Pseudomonadati</taxon>
        <taxon>Bacteroidota</taxon>
        <taxon>Flavobacteriia</taxon>
        <taxon>Flavobacteriales</taxon>
        <taxon>Flavobacteriaceae</taxon>
        <taxon>Arenibacter</taxon>
    </lineage>
</organism>
<protein>
    <submittedName>
        <fullName evidence="2">Uncharacterized protein</fullName>
    </submittedName>
</protein>
<dbReference type="RefSeq" id="WP_262483049.1">
    <property type="nucleotide sequence ID" value="NZ_FQUX01000009.1"/>
</dbReference>
<evidence type="ECO:0000313" key="3">
    <source>
        <dbReference type="Proteomes" id="UP000184406"/>
    </source>
</evidence>
<gene>
    <name evidence="2" type="ORF">SAMN03080594_10943</name>
</gene>